<dbReference type="AlphaFoldDB" id="A0A6M4NRH3"/>
<accession>A0A6M4NRH3</accession>
<keyword evidence="1" id="KW-0812">Transmembrane</keyword>
<reference evidence="2" key="1">
    <citation type="submission" date="2019-11" db="EMBL/GenBank/DDBJ databases">
        <authorList>
            <person name="Qin S."/>
            <person name="Dong H."/>
        </authorList>
    </citation>
    <scope>NUCLEOTIDE SEQUENCE</scope>
    <source>
        <strain evidence="2">KP18-31</strain>
        <plasmid evidence="2">pKP18-31-IMP,KPC</plasmid>
    </source>
</reference>
<keyword evidence="2" id="KW-0614">Plasmid</keyword>
<evidence type="ECO:0000313" key="2">
    <source>
        <dbReference type="EMBL" id="QJS00392.1"/>
    </source>
</evidence>
<keyword evidence="1" id="KW-0472">Membrane</keyword>
<geneLocation type="plasmid" evidence="2">
    <name>pKP18-31-IMP</name>
</geneLocation>
<organism evidence="2">
    <name type="scientific">Klebsiella quasipneumoniae</name>
    <dbReference type="NCBI Taxonomy" id="1463165"/>
    <lineage>
        <taxon>Bacteria</taxon>
        <taxon>Pseudomonadati</taxon>
        <taxon>Pseudomonadota</taxon>
        <taxon>Gammaproteobacteria</taxon>
        <taxon>Enterobacterales</taxon>
        <taxon>Enterobacteriaceae</taxon>
        <taxon>Klebsiella/Raoultella group</taxon>
        <taxon>Klebsiella</taxon>
        <taxon>Klebsiella pneumoniae complex</taxon>
    </lineage>
</organism>
<name>A0A6M4NRH3_9ENTR</name>
<proteinExistence type="predicted"/>
<feature type="transmembrane region" description="Helical" evidence="1">
    <location>
        <begin position="43"/>
        <end position="62"/>
    </location>
</feature>
<dbReference type="EMBL" id="MN661402">
    <property type="protein sequence ID" value="QJS00392.1"/>
    <property type="molecule type" value="Genomic_DNA"/>
</dbReference>
<sequence>MPPLKLHSTDSVKNGYLFPDCLGLTIREYNVFRYQLHDTVHHFSLHYSWAIFFVSLIGFLHIESK</sequence>
<keyword evidence="1" id="KW-1133">Transmembrane helix</keyword>
<evidence type="ECO:0000256" key="1">
    <source>
        <dbReference type="SAM" id="Phobius"/>
    </source>
</evidence>
<protein>
    <submittedName>
        <fullName evidence="2">Uncharacterized protein</fullName>
    </submittedName>
</protein>